<comment type="similarity">
    <text evidence="1 5">Belongs to the DNA glycosylase MPG family.</text>
</comment>
<organism evidence="6 7">
    <name type="scientific">Ruania alba</name>
    <dbReference type="NCBI Taxonomy" id="648782"/>
    <lineage>
        <taxon>Bacteria</taxon>
        <taxon>Bacillati</taxon>
        <taxon>Actinomycetota</taxon>
        <taxon>Actinomycetes</taxon>
        <taxon>Micrococcales</taxon>
        <taxon>Ruaniaceae</taxon>
        <taxon>Ruania</taxon>
    </lineage>
</organism>
<dbReference type="InterPro" id="IPR011034">
    <property type="entry name" value="Formyl_transferase-like_C_sf"/>
</dbReference>
<keyword evidence="3 5" id="KW-0378">Hydrolase</keyword>
<dbReference type="STRING" id="648782.SAMN04488554_1010"/>
<keyword evidence="7" id="KW-1185">Reference proteome</keyword>
<dbReference type="GO" id="GO:0006284">
    <property type="term" value="P:base-excision repair"/>
    <property type="evidence" value="ECO:0007669"/>
    <property type="project" value="InterPro"/>
</dbReference>
<evidence type="ECO:0000256" key="4">
    <source>
        <dbReference type="ARBA" id="ARBA00023204"/>
    </source>
</evidence>
<dbReference type="EMBL" id="FNTX01000001">
    <property type="protein sequence ID" value="SED90177.1"/>
    <property type="molecule type" value="Genomic_DNA"/>
</dbReference>
<dbReference type="GO" id="GO:0003905">
    <property type="term" value="F:alkylbase DNA N-glycosylase activity"/>
    <property type="evidence" value="ECO:0007669"/>
    <property type="project" value="InterPro"/>
</dbReference>
<dbReference type="PANTHER" id="PTHR10429:SF0">
    <property type="entry name" value="DNA-3-METHYLADENINE GLYCOSYLASE"/>
    <property type="match status" value="1"/>
</dbReference>
<name>A0A1H5EGD1_9MICO</name>
<keyword evidence="4 5" id="KW-0234">DNA repair</keyword>
<accession>A0A1H5EGD1</accession>
<sequence length="226" mass="23648">MTQVHEPGSLDLSAPSVAVAPMLLGATLATGTGEDRVAVRIVEVEAYLGGDDPGSHAYRGRTARNATMFGPPGHVYVYRHLGLHHCVNLVCSPEGTATAVLLRAAEVIHGAELAWQRRLAAGVCRRSEDLARGPARLAVALGLVHADDGADVVVHPGDRAPTGRCPDARAATRQNLVLTPASGPVAIRTGPRVGVSGVAGTDAYPWRYWIDGDPHVSDFRPGRGAP</sequence>
<evidence type="ECO:0000256" key="5">
    <source>
        <dbReference type="HAMAP-Rule" id="MF_00527"/>
    </source>
</evidence>
<dbReference type="CDD" id="cd00540">
    <property type="entry name" value="AAG"/>
    <property type="match status" value="1"/>
</dbReference>
<evidence type="ECO:0000256" key="2">
    <source>
        <dbReference type="ARBA" id="ARBA00022763"/>
    </source>
</evidence>
<protein>
    <recommendedName>
        <fullName evidence="5">Putative 3-methyladenine DNA glycosylase</fullName>
        <ecNumber evidence="5">3.2.2.-</ecNumber>
    </recommendedName>
</protein>
<evidence type="ECO:0000313" key="6">
    <source>
        <dbReference type="EMBL" id="SED90177.1"/>
    </source>
</evidence>
<dbReference type="EC" id="3.2.2.-" evidence="5"/>
<evidence type="ECO:0000256" key="3">
    <source>
        <dbReference type="ARBA" id="ARBA00022801"/>
    </source>
</evidence>
<proteinExistence type="inferred from homology"/>
<gene>
    <name evidence="6" type="ORF">SAMN04488554_1010</name>
</gene>
<evidence type="ECO:0000313" key="7">
    <source>
        <dbReference type="Proteomes" id="UP000199220"/>
    </source>
</evidence>
<dbReference type="Proteomes" id="UP000199220">
    <property type="component" value="Unassembled WGS sequence"/>
</dbReference>
<evidence type="ECO:0000256" key="1">
    <source>
        <dbReference type="ARBA" id="ARBA00009232"/>
    </source>
</evidence>
<dbReference type="Pfam" id="PF02245">
    <property type="entry name" value="Pur_DNA_glyco"/>
    <property type="match status" value="1"/>
</dbReference>
<reference evidence="7" key="1">
    <citation type="submission" date="2016-10" db="EMBL/GenBank/DDBJ databases">
        <authorList>
            <person name="Varghese N."/>
            <person name="Submissions S."/>
        </authorList>
    </citation>
    <scope>NUCLEOTIDE SEQUENCE [LARGE SCALE GENOMIC DNA]</scope>
    <source>
        <strain evidence="7">DSM 21368</strain>
    </source>
</reference>
<dbReference type="PANTHER" id="PTHR10429">
    <property type="entry name" value="DNA-3-METHYLADENINE GLYCOSYLASE"/>
    <property type="match status" value="1"/>
</dbReference>
<keyword evidence="2 5" id="KW-0227">DNA damage</keyword>
<dbReference type="NCBIfam" id="TIGR00567">
    <property type="entry name" value="3mg"/>
    <property type="match status" value="1"/>
</dbReference>
<dbReference type="SUPFAM" id="SSF50486">
    <property type="entry name" value="FMT C-terminal domain-like"/>
    <property type="match status" value="1"/>
</dbReference>
<dbReference type="Gene3D" id="3.10.300.10">
    <property type="entry name" value="Methylpurine-DNA glycosylase (MPG)"/>
    <property type="match status" value="1"/>
</dbReference>
<dbReference type="HAMAP" id="MF_00527">
    <property type="entry name" value="3MGH"/>
    <property type="match status" value="1"/>
</dbReference>
<dbReference type="InterPro" id="IPR036995">
    <property type="entry name" value="MPG_sf"/>
</dbReference>
<dbReference type="InterPro" id="IPR003180">
    <property type="entry name" value="MPG"/>
</dbReference>
<dbReference type="NCBIfam" id="NF002003">
    <property type="entry name" value="PRK00802.1-3"/>
    <property type="match status" value="1"/>
</dbReference>
<dbReference type="GO" id="GO:0003677">
    <property type="term" value="F:DNA binding"/>
    <property type="evidence" value="ECO:0007669"/>
    <property type="project" value="InterPro"/>
</dbReference>
<dbReference type="AlphaFoldDB" id="A0A1H5EGD1"/>